<gene>
    <name evidence="1" type="ORF">Izhevsk_9</name>
</gene>
<organism evidence="1 2">
    <name type="scientific">Bacillus phage Izhevsk</name>
    <dbReference type="NCBI Taxonomy" id="2724322"/>
    <lineage>
        <taxon>Viruses</taxon>
        <taxon>Duplodnaviria</taxon>
        <taxon>Heunggongvirae</taxon>
        <taxon>Uroviricota</taxon>
        <taxon>Caudoviricetes</taxon>
        <taxon>Joanripponvirinae</taxon>
        <taxon>Tsamsavirus</taxon>
        <taxon>Tsamsavirus izhevsk</taxon>
    </lineage>
</organism>
<keyword evidence="2" id="KW-1185">Reference proteome</keyword>
<protein>
    <submittedName>
        <fullName evidence="1">Uncharacterized protein</fullName>
    </submittedName>
</protein>
<proteinExistence type="predicted"/>
<accession>A0A6H0X5U7</accession>
<evidence type="ECO:0000313" key="2">
    <source>
        <dbReference type="Proteomes" id="UP000503405"/>
    </source>
</evidence>
<dbReference type="EMBL" id="MT254578">
    <property type="protein sequence ID" value="QIW89691.1"/>
    <property type="molecule type" value="Genomic_DNA"/>
</dbReference>
<reference evidence="1 2" key="1">
    <citation type="submission" date="2020-03" db="EMBL/GenBank/DDBJ databases">
        <authorList>
            <person name="Skorynina A."/>
            <person name="Kazantseva O."/>
            <person name="Baycher S."/>
            <person name="Piligrimova E."/>
            <person name="Kuliabin V."/>
            <person name="Shadrin A."/>
        </authorList>
    </citation>
    <scope>NUCLEOTIDE SEQUENCE [LARGE SCALE GENOMIC DNA]</scope>
</reference>
<name>A0A6H0X5U7_9CAUD</name>
<sequence length="41" mass="5041">MLQERFTNITVVLQNKKISFFYIKGKLLFGFKMHYIEETRK</sequence>
<dbReference type="Proteomes" id="UP000503405">
    <property type="component" value="Segment"/>
</dbReference>
<evidence type="ECO:0000313" key="1">
    <source>
        <dbReference type="EMBL" id="QIW89691.1"/>
    </source>
</evidence>